<gene>
    <name evidence="1" type="ORF">SBF1_740035</name>
</gene>
<protein>
    <submittedName>
        <fullName evidence="1">Uncharacterized protein</fullName>
    </submittedName>
</protein>
<proteinExistence type="predicted"/>
<evidence type="ECO:0000313" key="2">
    <source>
        <dbReference type="Proteomes" id="UP000238916"/>
    </source>
</evidence>
<evidence type="ECO:0000313" key="1">
    <source>
        <dbReference type="EMBL" id="SPF54194.1"/>
    </source>
</evidence>
<dbReference type="AlphaFoldDB" id="A0A2U3LQU2"/>
<dbReference type="Proteomes" id="UP000238916">
    <property type="component" value="Unassembled WGS sequence"/>
</dbReference>
<sequence>MIPSQINYSIKAGKQNYMANQTIMSFYLNVFLLKVQAKVSIPGFPGKR</sequence>
<accession>A0A2U3LQU2</accession>
<name>A0A2U3LQU2_9FIRM</name>
<dbReference type="EMBL" id="OMOF01000712">
    <property type="protein sequence ID" value="SPF54194.1"/>
    <property type="molecule type" value="Genomic_DNA"/>
</dbReference>
<reference evidence="2" key="1">
    <citation type="submission" date="2018-02" db="EMBL/GenBank/DDBJ databases">
        <authorList>
            <person name="Hausmann B."/>
        </authorList>
    </citation>
    <scope>NUCLEOTIDE SEQUENCE [LARGE SCALE GENOMIC DNA]</scope>
    <source>
        <strain evidence="2">Peat soil MAG SbF1</strain>
    </source>
</reference>
<organism evidence="1 2">
    <name type="scientific">Candidatus Desulfosporosinus infrequens</name>
    <dbReference type="NCBI Taxonomy" id="2043169"/>
    <lineage>
        <taxon>Bacteria</taxon>
        <taxon>Bacillati</taxon>
        <taxon>Bacillota</taxon>
        <taxon>Clostridia</taxon>
        <taxon>Eubacteriales</taxon>
        <taxon>Desulfitobacteriaceae</taxon>
        <taxon>Desulfosporosinus</taxon>
    </lineage>
</organism>